<proteinExistence type="predicted"/>
<sequence>MLPPDQLTQQAKKRRAEEDAEKEKQRKQHEAEYRKKVLQDEQNSNQATEDKDETEDKEVEQTLWSPEIQQVVENKVKSFFGWVEKPKKA</sequence>
<feature type="compositionally biased region" description="Basic and acidic residues" evidence="1">
    <location>
        <begin position="15"/>
        <end position="39"/>
    </location>
</feature>
<dbReference type="RefSeq" id="XP_049149475.1">
    <property type="nucleotide sequence ID" value="XM_049292329.1"/>
</dbReference>
<dbReference type="EMBL" id="CP019479">
    <property type="protein sequence ID" value="UQC87869.1"/>
    <property type="molecule type" value="Genomic_DNA"/>
</dbReference>
<name>A0A9Q8T234_9PEZI</name>
<organism evidence="2 3">
    <name type="scientific">Colletotrichum lupini</name>
    <dbReference type="NCBI Taxonomy" id="145971"/>
    <lineage>
        <taxon>Eukaryota</taxon>
        <taxon>Fungi</taxon>
        <taxon>Dikarya</taxon>
        <taxon>Ascomycota</taxon>
        <taxon>Pezizomycotina</taxon>
        <taxon>Sordariomycetes</taxon>
        <taxon>Hypocreomycetidae</taxon>
        <taxon>Glomerellales</taxon>
        <taxon>Glomerellaceae</taxon>
        <taxon>Colletotrichum</taxon>
        <taxon>Colletotrichum acutatum species complex</taxon>
    </lineage>
</organism>
<evidence type="ECO:0000256" key="1">
    <source>
        <dbReference type="SAM" id="MobiDB-lite"/>
    </source>
</evidence>
<gene>
    <name evidence="2" type="ORF">CLUP02_13390</name>
</gene>
<evidence type="ECO:0000313" key="3">
    <source>
        <dbReference type="Proteomes" id="UP000830671"/>
    </source>
</evidence>
<dbReference type="Proteomes" id="UP000830671">
    <property type="component" value="Chromosome 7"/>
</dbReference>
<reference evidence="2" key="1">
    <citation type="journal article" date="2021" name="Mol. Plant Microbe Interact.">
        <title>Complete Genome Sequence of the Plant-Pathogenic Fungus Colletotrichum lupini.</title>
        <authorList>
            <person name="Baroncelli R."/>
            <person name="Pensec F."/>
            <person name="Da Lio D."/>
            <person name="Boufleur T."/>
            <person name="Vicente I."/>
            <person name="Sarrocco S."/>
            <person name="Picot A."/>
            <person name="Baraldi E."/>
            <person name="Sukno S."/>
            <person name="Thon M."/>
            <person name="Le Floch G."/>
        </authorList>
    </citation>
    <scope>NUCLEOTIDE SEQUENCE</scope>
    <source>
        <strain evidence="2">IMI 504893</strain>
    </source>
</reference>
<protein>
    <submittedName>
        <fullName evidence="2">Uncharacterized protein</fullName>
    </submittedName>
</protein>
<accession>A0A9Q8T234</accession>
<dbReference type="AlphaFoldDB" id="A0A9Q8T234"/>
<evidence type="ECO:0000313" key="2">
    <source>
        <dbReference type="EMBL" id="UQC87869.1"/>
    </source>
</evidence>
<keyword evidence="3" id="KW-1185">Reference proteome</keyword>
<feature type="region of interest" description="Disordered" evidence="1">
    <location>
        <begin position="1"/>
        <end position="62"/>
    </location>
</feature>
<dbReference type="GeneID" id="73347339"/>
<dbReference type="KEGG" id="clup:CLUP02_13390"/>